<dbReference type="STRING" id="1168289.GCA_000259075_02179"/>
<dbReference type="Pfam" id="PF02082">
    <property type="entry name" value="Rrf2"/>
    <property type="match status" value="1"/>
</dbReference>
<organism evidence="2 3">
    <name type="scientific">Marinilabilia salmonicolor</name>
    <dbReference type="NCBI Taxonomy" id="989"/>
    <lineage>
        <taxon>Bacteria</taxon>
        <taxon>Pseudomonadati</taxon>
        <taxon>Bacteroidota</taxon>
        <taxon>Bacteroidia</taxon>
        <taxon>Marinilabiliales</taxon>
        <taxon>Marinilabiliaceae</taxon>
        <taxon>Marinilabilia</taxon>
    </lineage>
</organism>
<keyword evidence="1" id="KW-0238">DNA-binding</keyword>
<dbReference type="NCBIfam" id="TIGR00738">
    <property type="entry name" value="rrf2_super"/>
    <property type="match status" value="1"/>
</dbReference>
<dbReference type="InterPro" id="IPR000944">
    <property type="entry name" value="Tscrpt_reg_Rrf2"/>
</dbReference>
<dbReference type="Gene3D" id="1.10.10.10">
    <property type="entry name" value="Winged helix-like DNA-binding domain superfamily/Winged helix DNA-binding domain"/>
    <property type="match status" value="1"/>
</dbReference>
<dbReference type="GO" id="GO:0005829">
    <property type="term" value="C:cytosol"/>
    <property type="evidence" value="ECO:0007669"/>
    <property type="project" value="TreeGrafter"/>
</dbReference>
<dbReference type="EMBL" id="QPIZ01000010">
    <property type="protein sequence ID" value="RCW35356.1"/>
    <property type="molecule type" value="Genomic_DNA"/>
</dbReference>
<evidence type="ECO:0000313" key="3">
    <source>
        <dbReference type="Proteomes" id="UP000252733"/>
    </source>
</evidence>
<dbReference type="AlphaFoldDB" id="A0A2T0XER8"/>
<gene>
    <name evidence="2" type="ORF">DFO77_110123</name>
</gene>
<protein>
    <submittedName>
        <fullName evidence="2">BadM/Rrf2 family transcriptional regulator</fullName>
    </submittedName>
</protein>
<sequence>MRFSKRVQYGLVFLLQLHYSWPEHRSVKELAESDDLPSKFLEGIAADFRKFSIVNVKRGAQGGYSLAKPLKEITFLEVLRCLDPEWERQNKNSSRENRTSRKEAVSSFLNQTSGSVDRVFGEIFLDVLPALNVQDEGLMYYI</sequence>
<dbReference type="InterPro" id="IPR036390">
    <property type="entry name" value="WH_DNA-bd_sf"/>
</dbReference>
<dbReference type="RefSeq" id="WP_106153753.1">
    <property type="nucleotide sequence ID" value="NZ_PVTS01000012.1"/>
</dbReference>
<dbReference type="PANTHER" id="PTHR33221">
    <property type="entry name" value="WINGED HELIX-TURN-HELIX TRANSCRIPTIONAL REGULATOR, RRF2 FAMILY"/>
    <property type="match status" value="1"/>
</dbReference>
<dbReference type="Proteomes" id="UP000252733">
    <property type="component" value="Unassembled WGS sequence"/>
</dbReference>
<accession>A0A2T0XER8</accession>
<proteinExistence type="predicted"/>
<comment type="caution">
    <text evidence="2">The sequence shown here is derived from an EMBL/GenBank/DDBJ whole genome shotgun (WGS) entry which is preliminary data.</text>
</comment>
<reference evidence="2 3" key="1">
    <citation type="submission" date="2018-07" db="EMBL/GenBank/DDBJ databases">
        <title>Freshwater and sediment microbial communities from various areas in North America, analyzing microbe dynamics in response to fracking.</title>
        <authorList>
            <person name="Lamendella R."/>
        </authorList>
    </citation>
    <scope>NUCLEOTIDE SEQUENCE [LARGE SCALE GENOMIC DNA]</scope>
    <source>
        <strain evidence="2 3">160A</strain>
    </source>
</reference>
<dbReference type="GO" id="GO:0003700">
    <property type="term" value="F:DNA-binding transcription factor activity"/>
    <property type="evidence" value="ECO:0007669"/>
    <property type="project" value="TreeGrafter"/>
</dbReference>
<keyword evidence="3" id="KW-1185">Reference proteome</keyword>
<evidence type="ECO:0000313" key="2">
    <source>
        <dbReference type="EMBL" id="RCW35356.1"/>
    </source>
</evidence>
<dbReference type="PROSITE" id="PS51197">
    <property type="entry name" value="HTH_RRF2_2"/>
    <property type="match status" value="1"/>
</dbReference>
<dbReference type="SUPFAM" id="SSF46785">
    <property type="entry name" value="Winged helix' DNA-binding domain"/>
    <property type="match status" value="1"/>
</dbReference>
<evidence type="ECO:0000256" key="1">
    <source>
        <dbReference type="ARBA" id="ARBA00023125"/>
    </source>
</evidence>
<dbReference type="PANTHER" id="PTHR33221:SF5">
    <property type="entry name" value="HTH-TYPE TRANSCRIPTIONAL REGULATOR ISCR"/>
    <property type="match status" value="1"/>
</dbReference>
<dbReference type="OrthoDB" id="9808360at2"/>
<dbReference type="InterPro" id="IPR036388">
    <property type="entry name" value="WH-like_DNA-bd_sf"/>
</dbReference>
<dbReference type="GO" id="GO:0003677">
    <property type="term" value="F:DNA binding"/>
    <property type="evidence" value="ECO:0007669"/>
    <property type="project" value="UniProtKB-KW"/>
</dbReference>
<name>A0A2T0XER8_9BACT</name>